<evidence type="ECO:0008006" key="6">
    <source>
        <dbReference type="Google" id="ProtNLM"/>
    </source>
</evidence>
<proteinExistence type="inferred from homology"/>
<feature type="compositionally biased region" description="Polar residues" evidence="3">
    <location>
        <begin position="206"/>
        <end position="227"/>
    </location>
</feature>
<comment type="caution">
    <text evidence="4">The sequence shown here is derived from an EMBL/GenBank/DDBJ whole genome shotgun (WGS) entry which is preliminary data.</text>
</comment>
<sequence>MIQGKKKKPQVFFDSDDDRDLDLFCRIEEALQNDTQDNNYFIQQQEQSRLASEFPTSFIQSSKSNDTDEQSGQFAYDDDNQSLEISKEEIIQFHEMYKKFQAKLCFLSEKEKEIDRDSSWLKKEKKELEREKKRIEADKVIAEANLSNIELLDLRQKYDELQKKYEKEKNEWIEEKKLLLQQIEELKGDAPIQQNQTKNKAKDKSNLSQIKQTNKFNLNDSKIQNKSNTKESQPERRIKNKSDDSFHASSDLPENQNVDNDSYQSNSSSSSTFLSQSKSKKQEITSSAKKNKPLKHKFSVFTNVPLHPNYHLDLSFDPGPVLKEEIKSNDGRKLLRYKNNISATLFPNGTQKMRYKDTVFIIYANGDTAQEFKDGARGYRYAETGAIELQLPDNTVYYEFPELQTQKNGSVQKINTSLQYNIKQREIHHPDGEKEIMFPNGVKKILHLNGDYEIYHLSGRVEKCINGNVVNVYD</sequence>
<dbReference type="Proteomes" id="UP001470230">
    <property type="component" value="Unassembled WGS sequence"/>
</dbReference>
<evidence type="ECO:0000313" key="4">
    <source>
        <dbReference type="EMBL" id="KAK8884195.1"/>
    </source>
</evidence>
<comment type="similarity">
    <text evidence="1">Belongs to the TCP10 family.</text>
</comment>
<feature type="compositionally biased region" description="Polar residues" evidence="3">
    <location>
        <begin position="252"/>
        <end position="261"/>
    </location>
</feature>
<feature type="compositionally biased region" description="Polar residues" evidence="3">
    <location>
        <begin position="36"/>
        <end position="64"/>
    </location>
</feature>
<feature type="region of interest" description="Disordered" evidence="3">
    <location>
        <begin position="190"/>
        <end position="289"/>
    </location>
</feature>
<feature type="region of interest" description="Disordered" evidence="3">
    <location>
        <begin position="36"/>
        <end position="78"/>
    </location>
</feature>
<protein>
    <recommendedName>
        <fullName evidence="6">Centromere protein J C-terminal domain-containing protein</fullName>
    </recommendedName>
</protein>
<feature type="coiled-coil region" evidence="2">
    <location>
        <begin position="111"/>
        <end position="189"/>
    </location>
</feature>
<dbReference type="Gene3D" id="2.60.450.20">
    <property type="match status" value="1"/>
</dbReference>
<gene>
    <name evidence="4" type="ORF">M9Y10_043301</name>
</gene>
<feature type="compositionally biased region" description="Basic and acidic residues" evidence="3">
    <location>
        <begin position="228"/>
        <end position="246"/>
    </location>
</feature>
<dbReference type="InterPro" id="IPR047002">
    <property type="entry name" value="Tcp10_C_sf"/>
</dbReference>
<dbReference type="EMBL" id="JAPFFF010000008">
    <property type="protein sequence ID" value="KAK8884195.1"/>
    <property type="molecule type" value="Genomic_DNA"/>
</dbReference>
<evidence type="ECO:0000256" key="1">
    <source>
        <dbReference type="ARBA" id="ARBA00005627"/>
    </source>
</evidence>
<keyword evidence="2" id="KW-0175">Coiled coil</keyword>
<feature type="compositionally biased region" description="Low complexity" evidence="3">
    <location>
        <begin position="262"/>
        <end position="277"/>
    </location>
</feature>
<organism evidence="4 5">
    <name type="scientific">Tritrichomonas musculus</name>
    <dbReference type="NCBI Taxonomy" id="1915356"/>
    <lineage>
        <taxon>Eukaryota</taxon>
        <taxon>Metamonada</taxon>
        <taxon>Parabasalia</taxon>
        <taxon>Tritrichomonadida</taxon>
        <taxon>Tritrichomonadidae</taxon>
        <taxon>Tritrichomonas</taxon>
    </lineage>
</organism>
<name>A0ABR2K283_9EUKA</name>
<evidence type="ECO:0000313" key="5">
    <source>
        <dbReference type="Proteomes" id="UP001470230"/>
    </source>
</evidence>
<dbReference type="PANTHER" id="PTHR10331">
    <property type="entry name" value="T COMPLEX PROTEIN 10"/>
    <property type="match status" value="1"/>
</dbReference>
<keyword evidence="5" id="KW-1185">Reference proteome</keyword>
<evidence type="ECO:0000256" key="3">
    <source>
        <dbReference type="SAM" id="MobiDB-lite"/>
    </source>
</evidence>
<evidence type="ECO:0000256" key="2">
    <source>
        <dbReference type="SAM" id="Coils"/>
    </source>
</evidence>
<accession>A0ABR2K283</accession>
<dbReference type="InterPro" id="IPR026581">
    <property type="entry name" value="TCP10L/CENPJ"/>
</dbReference>
<reference evidence="4 5" key="1">
    <citation type="submission" date="2024-04" db="EMBL/GenBank/DDBJ databases">
        <title>Tritrichomonas musculus Genome.</title>
        <authorList>
            <person name="Alves-Ferreira E."/>
            <person name="Grigg M."/>
            <person name="Lorenzi H."/>
            <person name="Galac M."/>
        </authorList>
    </citation>
    <scope>NUCLEOTIDE SEQUENCE [LARGE SCALE GENOMIC DNA]</scope>
    <source>
        <strain evidence="4 5">EAF2021</strain>
    </source>
</reference>
<dbReference type="PANTHER" id="PTHR10331:SF6">
    <property type="entry name" value="SPINDLE ASSEMBLY ABNORMAL 4"/>
    <property type="match status" value="1"/>
</dbReference>